<dbReference type="InterPro" id="IPR039422">
    <property type="entry name" value="MarR/SlyA-like"/>
</dbReference>
<protein>
    <submittedName>
        <fullName evidence="2">MarR family transcriptional regulator</fullName>
    </submittedName>
</protein>
<dbReference type="PANTHER" id="PTHR33164">
    <property type="entry name" value="TRANSCRIPTIONAL REGULATOR, MARR FAMILY"/>
    <property type="match status" value="1"/>
</dbReference>
<dbReference type="Proteomes" id="UP000267469">
    <property type="component" value="Unassembled WGS sequence"/>
</dbReference>
<keyword evidence="3" id="KW-1185">Reference proteome</keyword>
<dbReference type="PRINTS" id="PR00598">
    <property type="entry name" value="HTHMARR"/>
</dbReference>
<evidence type="ECO:0000313" key="2">
    <source>
        <dbReference type="EMBL" id="RNL89155.1"/>
    </source>
</evidence>
<dbReference type="InterPro" id="IPR000835">
    <property type="entry name" value="HTH_MarR-typ"/>
</dbReference>
<dbReference type="InterPro" id="IPR036388">
    <property type="entry name" value="WH-like_DNA-bd_sf"/>
</dbReference>
<dbReference type="GO" id="GO:0006950">
    <property type="term" value="P:response to stress"/>
    <property type="evidence" value="ECO:0007669"/>
    <property type="project" value="TreeGrafter"/>
</dbReference>
<dbReference type="GO" id="GO:0003700">
    <property type="term" value="F:DNA-binding transcription factor activity"/>
    <property type="evidence" value="ECO:0007669"/>
    <property type="project" value="InterPro"/>
</dbReference>
<feature type="domain" description="HTH marR-type" evidence="1">
    <location>
        <begin position="62"/>
        <end position="195"/>
    </location>
</feature>
<dbReference type="SMART" id="SM00347">
    <property type="entry name" value="HTH_MARR"/>
    <property type="match status" value="1"/>
</dbReference>
<name>A0A3N0EMM8_SINP1</name>
<accession>A0A3N0EMM8</accession>
<dbReference type="Pfam" id="PF13463">
    <property type="entry name" value="HTH_27"/>
    <property type="match status" value="1"/>
</dbReference>
<gene>
    <name evidence="2" type="ORF">ED312_07595</name>
</gene>
<proteinExistence type="predicted"/>
<dbReference type="SUPFAM" id="SSF46785">
    <property type="entry name" value="Winged helix' DNA-binding domain"/>
    <property type="match status" value="1"/>
</dbReference>
<dbReference type="AlphaFoldDB" id="A0A3N0EMM8"/>
<reference evidence="2 3" key="1">
    <citation type="submission" date="2018-10" db="EMBL/GenBank/DDBJ databases">
        <title>Sinomicrobium pectinilyticum sp. nov., a pectinase-producing bacterium isolated from alkaline and saline soil, and emended description of the genus Sinomicrobium.</title>
        <authorList>
            <person name="Cheng B."/>
            <person name="Li C."/>
            <person name="Lai Q."/>
            <person name="Du M."/>
            <person name="Shao Z."/>
            <person name="Xu P."/>
            <person name="Yang C."/>
        </authorList>
    </citation>
    <scope>NUCLEOTIDE SEQUENCE [LARGE SCALE GENOMIC DNA]</scope>
    <source>
        <strain evidence="2 3">5DNS001</strain>
    </source>
</reference>
<dbReference type="PROSITE" id="PS50995">
    <property type="entry name" value="HTH_MARR_2"/>
    <property type="match status" value="1"/>
</dbReference>
<dbReference type="InterPro" id="IPR036390">
    <property type="entry name" value="WH_DNA-bd_sf"/>
</dbReference>
<organism evidence="2 3">
    <name type="scientific">Sinomicrobium pectinilyticum</name>
    <dbReference type="NCBI Taxonomy" id="1084421"/>
    <lineage>
        <taxon>Bacteria</taxon>
        <taxon>Pseudomonadati</taxon>
        <taxon>Bacteroidota</taxon>
        <taxon>Flavobacteriia</taxon>
        <taxon>Flavobacteriales</taxon>
        <taxon>Flavobacteriaceae</taxon>
        <taxon>Sinomicrobium</taxon>
    </lineage>
</organism>
<evidence type="ECO:0000259" key="1">
    <source>
        <dbReference type="PROSITE" id="PS50995"/>
    </source>
</evidence>
<dbReference type="EMBL" id="RJTM01000047">
    <property type="protein sequence ID" value="RNL89155.1"/>
    <property type="molecule type" value="Genomic_DNA"/>
</dbReference>
<dbReference type="PANTHER" id="PTHR33164:SF57">
    <property type="entry name" value="MARR-FAMILY TRANSCRIPTIONAL REGULATOR"/>
    <property type="match status" value="1"/>
</dbReference>
<comment type="caution">
    <text evidence="2">The sequence shown here is derived from an EMBL/GenBank/DDBJ whole genome shotgun (WGS) entry which is preliminary data.</text>
</comment>
<dbReference type="Gene3D" id="1.10.10.10">
    <property type="entry name" value="Winged helix-like DNA-binding domain superfamily/Winged helix DNA-binding domain"/>
    <property type="match status" value="1"/>
</dbReference>
<dbReference type="OrthoDB" id="961069at2"/>
<evidence type="ECO:0000313" key="3">
    <source>
        <dbReference type="Proteomes" id="UP000267469"/>
    </source>
</evidence>
<sequence>MNYTLLRDVISLVEDYEKSADYPAYGPGVEGFKKWICHREQSVLLQDNEPYWEGKENGRGPDSVINTLLVHLNRYAKTYSKAAIHDSEFSTQEEFIYLINLKAFGPMTKMQLIKKNIHDKSAGIKIIHRLLEHEWIEQKTSSEDKRSKIIYLTVKGSETLEKQMLKIRKATQIVTGNLTSHEKMELIRLLDKLDRFHRPIYSENISPGDLLEKVNAQYLPGKN</sequence>